<organism evidence="2">
    <name type="scientific">marine sediment metagenome</name>
    <dbReference type="NCBI Taxonomy" id="412755"/>
    <lineage>
        <taxon>unclassified sequences</taxon>
        <taxon>metagenomes</taxon>
        <taxon>ecological metagenomes</taxon>
    </lineage>
</organism>
<gene>
    <name evidence="2" type="ORF">S01H1_53281</name>
</gene>
<name>X0VWW9_9ZZZZ</name>
<dbReference type="Gene3D" id="3.40.50.1820">
    <property type="entry name" value="alpha/beta hydrolase"/>
    <property type="match status" value="1"/>
</dbReference>
<dbReference type="SUPFAM" id="SSF53474">
    <property type="entry name" value="alpha/beta-Hydrolases"/>
    <property type="match status" value="1"/>
</dbReference>
<dbReference type="PANTHER" id="PTHR43433:SF8">
    <property type="entry name" value="BIFUNCTIONAL LIPASE_ADENYLATE CYCLASE LIPJ"/>
    <property type="match status" value="1"/>
</dbReference>
<evidence type="ECO:0000259" key="1">
    <source>
        <dbReference type="Pfam" id="PF00561"/>
    </source>
</evidence>
<dbReference type="InterPro" id="IPR050471">
    <property type="entry name" value="AB_hydrolase"/>
</dbReference>
<dbReference type="InterPro" id="IPR000073">
    <property type="entry name" value="AB_hydrolase_1"/>
</dbReference>
<dbReference type="PANTHER" id="PTHR43433">
    <property type="entry name" value="HYDROLASE, ALPHA/BETA FOLD FAMILY PROTEIN"/>
    <property type="match status" value="1"/>
</dbReference>
<feature type="non-terminal residue" evidence="2">
    <location>
        <position position="1"/>
    </location>
</feature>
<proteinExistence type="predicted"/>
<feature type="domain" description="AB hydrolase-1" evidence="1">
    <location>
        <begin position="71"/>
        <end position="167"/>
    </location>
</feature>
<evidence type="ECO:0000313" key="2">
    <source>
        <dbReference type="EMBL" id="GAG22929.1"/>
    </source>
</evidence>
<protein>
    <recommendedName>
        <fullName evidence="1">AB hydrolase-1 domain-containing protein</fullName>
    </recommendedName>
</protein>
<accession>X0VWW9</accession>
<dbReference type="InterPro" id="IPR029058">
    <property type="entry name" value="AB_hydrolase_fold"/>
</dbReference>
<dbReference type="AlphaFoldDB" id="X0VWW9"/>
<comment type="caution">
    <text evidence="2">The sequence shown here is derived from an EMBL/GenBank/DDBJ whole genome shotgun (WGS) entry which is preliminary data.</text>
</comment>
<reference evidence="2" key="1">
    <citation type="journal article" date="2014" name="Front. Microbiol.">
        <title>High frequency of phylogenetically diverse reductive dehalogenase-homologous genes in deep subseafloor sedimentary metagenomes.</title>
        <authorList>
            <person name="Kawai M."/>
            <person name="Futagami T."/>
            <person name="Toyoda A."/>
            <person name="Takaki Y."/>
            <person name="Nishi S."/>
            <person name="Hori S."/>
            <person name="Arai W."/>
            <person name="Tsubouchi T."/>
            <person name="Morono Y."/>
            <person name="Uchiyama I."/>
            <person name="Ito T."/>
            <person name="Fujiyama A."/>
            <person name="Inagaki F."/>
            <person name="Takami H."/>
        </authorList>
    </citation>
    <scope>NUCLEOTIDE SEQUENCE</scope>
    <source>
        <strain evidence="2">Expedition CK06-06</strain>
    </source>
</reference>
<sequence length="259" mass="29026">RLRRDGAMAYNGRAMEPRIQYAQTADGVSIAFYTLGEGMPLVAMPNTPFSHTQLEWQIPELRSFYERLAEKRLLVRYDPRGTGLSERDVADYSLDAYLLDLEAVVDHLGLERFTLYAAFALGPVGIAYGARHPERVSRLLLWCSWARASDAWRSPLAQSFVALRDKDWETYTETVAHALLGWSAGEPVRRYAALMRESATRERMRAALAACSEFDVTSLLPQVRSPAVVLHRRGVAFPGVDNARALASQIANARLIVLE</sequence>
<dbReference type="EMBL" id="BARS01034499">
    <property type="protein sequence ID" value="GAG22929.1"/>
    <property type="molecule type" value="Genomic_DNA"/>
</dbReference>
<feature type="non-terminal residue" evidence="2">
    <location>
        <position position="259"/>
    </location>
</feature>
<dbReference type="Pfam" id="PF00561">
    <property type="entry name" value="Abhydrolase_1"/>
    <property type="match status" value="1"/>
</dbReference>